<dbReference type="GO" id="GO:0046872">
    <property type="term" value="F:metal ion binding"/>
    <property type="evidence" value="ECO:0007669"/>
    <property type="project" value="UniProtKB-KW"/>
</dbReference>
<gene>
    <name evidence="4" type="ORF">NITHO_2160001</name>
</gene>
<dbReference type="PANTHER" id="PTHR16222:SF24">
    <property type="entry name" value="ADP-RIBOSYLHYDROLASE ARH3"/>
    <property type="match status" value="1"/>
</dbReference>
<comment type="cofactor">
    <cofactor evidence="3">
        <name>Mg(2+)</name>
        <dbReference type="ChEBI" id="CHEBI:18420"/>
    </cofactor>
    <text evidence="3">Binds 2 magnesium ions per subunit.</text>
</comment>
<evidence type="ECO:0000256" key="2">
    <source>
        <dbReference type="ARBA" id="ARBA00022801"/>
    </source>
</evidence>
<dbReference type="SUPFAM" id="SSF101478">
    <property type="entry name" value="ADP-ribosylglycohydrolase"/>
    <property type="match status" value="1"/>
</dbReference>
<evidence type="ECO:0000256" key="3">
    <source>
        <dbReference type="PIRSR" id="PIRSR605502-1"/>
    </source>
</evidence>
<name>I4EF09_9BACT</name>
<dbReference type="InterPro" id="IPR050792">
    <property type="entry name" value="ADP-ribosylglycohydrolase"/>
</dbReference>
<feature type="binding site" evidence="3">
    <location>
        <position position="35"/>
    </location>
    <ligand>
        <name>Mg(2+)</name>
        <dbReference type="ChEBI" id="CHEBI:18420"/>
        <label>1</label>
    </ligand>
</feature>
<comment type="similarity">
    <text evidence="1">Belongs to the ADP-ribosylglycohydrolase family.</text>
</comment>
<dbReference type="PANTHER" id="PTHR16222">
    <property type="entry name" value="ADP-RIBOSYLGLYCOHYDROLASE"/>
    <property type="match status" value="1"/>
</dbReference>
<dbReference type="AlphaFoldDB" id="I4EF09"/>
<dbReference type="Proteomes" id="UP000004221">
    <property type="component" value="Unassembled WGS sequence"/>
</dbReference>
<evidence type="ECO:0000313" key="4">
    <source>
        <dbReference type="EMBL" id="CCF83271.1"/>
    </source>
</evidence>
<organism evidence="4 5">
    <name type="scientific">Nitrolancea hollandica Lb</name>
    <dbReference type="NCBI Taxonomy" id="1129897"/>
    <lineage>
        <taxon>Bacteria</taxon>
        <taxon>Pseudomonadati</taxon>
        <taxon>Thermomicrobiota</taxon>
        <taxon>Thermomicrobia</taxon>
        <taxon>Sphaerobacterales</taxon>
        <taxon>Sphaerobacterineae</taxon>
        <taxon>Sphaerobacteraceae</taxon>
        <taxon>Nitrolancea</taxon>
    </lineage>
</organism>
<protein>
    <submittedName>
        <fullName evidence="4">ADP-ribosylation/Crystallin J1</fullName>
    </submittedName>
</protein>
<evidence type="ECO:0000256" key="1">
    <source>
        <dbReference type="ARBA" id="ARBA00010702"/>
    </source>
</evidence>
<proteinExistence type="inferred from homology"/>
<feature type="binding site" evidence="3">
    <location>
        <position position="32"/>
    </location>
    <ligand>
        <name>Mg(2+)</name>
        <dbReference type="ChEBI" id="CHEBI:18420"/>
        <label>1</label>
    </ligand>
</feature>
<dbReference type="InterPro" id="IPR005502">
    <property type="entry name" value="Ribosyl_crysJ1"/>
</dbReference>
<dbReference type="InterPro" id="IPR036705">
    <property type="entry name" value="Ribosyl_crysJ1_sf"/>
</dbReference>
<accession>I4EF09</accession>
<feature type="binding site" evidence="3">
    <location>
        <position position="34"/>
    </location>
    <ligand>
        <name>Mg(2+)</name>
        <dbReference type="ChEBI" id="CHEBI:18420"/>
        <label>1</label>
    </ligand>
</feature>
<dbReference type="Gene3D" id="1.10.4080.10">
    <property type="entry name" value="ADP-ribosylation/Crystallin J1"/>
    <property type="match status" value="1"/>
</dbReference>
<dbReference type="EMBL" id="CAGS01000131">
    <property type="protein sequence ID" value="CCF83271.1"/>
    <property type="molecule type" value="Genomic_DNA"/>
</dbReference>
<evidence type="ECO:0000313" key="5">
    <source>
        <dbReference type="Proteomes" id="UP000004221"/>
    </source>
</evidence>
<dbReference type="GO" id="GO:0016787">
    <property type="term" value="F:hydrolase activity"/>
    <property type="evidence" value="ECO:0007669"/>
    <property type="project" value="UniProtKB-KW"/>
</dbReference>
<keyword evidence="3" id="KW-0479">Metal-binding</keyword>
<comment type="caution">
    <text evidence="4">The sequence shown here is derived from an EMBL/GenBank/DDBJ whole genome shotgun (WGS) entry which is preliminary data.</text>
</comment>
<keyword evidence="3" id="KW-0460">Magnesium</keyword>
<sequence>MAESVAAALYCFVTHANDFESAVLTAVNAGGDTDTIAAMTGALAGTHLGATAIPVRLVDGLEGRMYILVAGPGLYRAAQRRGGHFLQLHRRN</sequence>
<keyword evidence="2" id="KW-0378">Hydrolase</keyword>
<dbReference type="Pfam" id="PF03747">
    <property type="entry name" value="ADP_ribosyl_GH"/>
    <property type="match status" value="1"/>
</dbReference>
<reference evidence="4 5" key="1">
    <citation type="journal article" date="2012" name="ISME J.">
        <title>Nitrification expanded: discovery, physiology and genomics of a nitrite-oxidizing bacterium from the phylum Chloroflexi.</title>
        <authorList>
            <person name="Sorokin D.Y."/>
            <person name="Lucker S."/>
            <person name="Vejmelkova D."/>
            <person name="Kostrikina N.A."/>
            <person name="Kleerebezem R."/>
            <person name="Rijpstra W.I."/>
            <person name="Damste J.S."/>
            <person name="Le Paslier D."/>
            <person name="Muyzer G."/>
            <person name="Wagner M."/>
            <person name="van Loosdrecht M.C."/>
            <person name="Daims H."/>
        </authorList>
    </citation>
    <scope>NUCLEOTIDE SEQUENCE [LARGE SCALE GENOMIC DNA]</scope>
    <source>
        <strain evidence="5">none</strain>
    </source>
</reference>
<keyword evidence="5" id="KW-1185">Reference proteome</keyword>